<reference evidence="1" key="1">
    <citation type="journal article" date="2015" name="Nature">
        <title>Complex archaea that bridge the gap between prokaryotes and eukaryotes.</title>
        <authorList>
            <person name="Spang A."/>
            <person name="Saw J.H."/>
            <person name="Jorgensen S.L."/>
            <person name="Zaremba-Niedzwiedzka K."/>
            <person name="Martijn J."/>
            <person name="Lind A.E."/>
            <person name="van Eijk R."/>
            <person name="Schleper C."/>
            <person name="Guy L."/>
            <person name="Ettema T.J."/>
        </authorList>
    </citation>
    <scope>NUCLEOTIDE SEQUENCE</scope>
</reference>
<dbReference type="AlphaFoldDB" id="A0A0F9MQ86"/>
<name>A0A0F9MQ86_9ZZZZ</name>
<dbReference type="EMBL" id="LAZR01004521">
    <property type="protein sequence ID" value="KKN07839.1"/>
    <property type="molecule type" value="Genomic_DNA"/>
</dbReference>
<protein>
    <submittedName>
        <fullName evidence="1">Uncharacterized protein</fullName>
    </submittedName>
</protein>
<comment type="caution">
    <text evidence="1">The sequence shown here is derived from an EMBL/GenBank/DDBJ whole genome shotgun (WGS) entry which is preliminary data.</text>
</comment>
<accession>A0A0F9MQ86</accession>
<proteinExistence type="predicted"/>
<evidence type="ECO:0000313" key="1">
    <source>
        <dbReference type="EMBL" id="KKN07839.1"/>
    </source>
</evidence>
<gene>
    <name evidence="1" type="ORF">LCGC14_1062920</name>
</gene>
<organism evidence="1">
    <name type="scientific">marine sediment metagenome</name>
    <dbReference type="NCBI Taxonomy" id="412755"/>
    <lineage>
        <taxon>unclassified sequences</taxon>
        <taxon>metagenomes</taxon>
        <taxon>ecological metagenomes</taxon>
    </lineage>
</organism>
<sequence>MRDIYGQEIPEPLCGREWLEKHQYQHSQAEIDALGIEVSVRGKL</sequence>